<keyword evidence="2" id="KW-1185">Reference proteome</keyword>
<reference evidence="1" key="1">
    <citation type="journal article" date="2021" name="Nat. Commun.">
        <title>Genetic determinants of endophytism in the Arabidopsis root mycobiome.</title>
        <authorList>
            <person name="Mesny F."/>
            <person name="Miyauchi S."/>
            <person name="Thiergart T."/>
            <person name="Pickel B."/>
            <person name="Atanasova L."/>
            <person name="Karlsson M."/>
            <person name="Huettel B."/>
            <person name="Barry K.W."/>
            <person name="Haridas S."/>
            <person name="Chen C."/>
            <person name="Bauer D."/>
            <person name="Andreopoulos W."/>
            <person name="Pangilinan J."/>
            <person name="LaButti K."/>
            <person name="Riley R."/>
            <person name="Lipzen A."/>
            <person name="Clum A."/>
            <person name="Drula E."/>
            <person name="Henrissat B."/>
            <person name="Kohler A."/>
            <person name="Grigoriev I.V."/>
            <person name="Martin F.M."/>
            <person name="Hacquard S."/>
        </authorList>
    </citation>
    <scope>NUCLEOTIDE SEQUENCE</scope>
    <source>
        <strain evidence="1">MPI-CAGE-CH-0243</strain>
    </source>
</reference>
<proteinExistence type="predicted"/>
<organism evidence="1 2">
    <name type="scientific">Dendryphion nanum</name>
    <dbReference type="NCBI Taxonomy" id="256645"/>
    <lineage>
        <taxon>Eukaryota</taxon>
        <taxon>Fungi</taxon>
        <taxon>Dikarya</taxon>
        <taxon>Ascomycota</taxon>
        <taxon>Pezizomycotina</taxon>
        <taxon>Dothideomycetes</taxon>
        <taxon>Pleosporomycetidae</taxon>
        <taxon>Pleosporales</taxon>
        <taxon>Torulaceae</taxon>
        <taxon>Dendryphion</taxon>
    </lineage>
</organism>
<evidence type="ECO:0000313" key="2">
    <source>
        <dbReference type="Proteomes" id="UP000700596"/>
    </source>
</evidence>
<comment type="caution">
    <text evidence="1">The sequence shown here is derived from an EMBL/GenBank/DDBJ whole genome shotgun (WGS) entry which is preliminary data.</text>
</comment>
<dbReference type="EMBL" id="JAGMWT010000001">
    <property type="protein sequence ID" value="KAH7138781.1"/>
    <property type="molecule type" value="Genomic_DNA"/>
</dbReference>
<protein>
    <submittedName>
        <fullName evidence="1">Uncharacterized protein</fullName>
    </submittedName>
</protein>
<dbReference type="AlphaFoldDB" id="A0A9P9J0E1"/>
<accession>A0A9P9J0E1</accession>
<evidence type="ECO:0000313" key="1">
    <source>
        <dbReference type="EMBL" id="KAH7138781.1"/>
    </source>
</evidence>
<name>A0A9P9J0E1_9PLEO</name>
<gene>
    <name evidence="1" type="ORF">B0J11DRAFT_588311</name>
</gene>
<dbReference type="Proteomes" id="UP000700596">
    <property type="component" value="Unassembled WGS sequence"/>
</dbReference>
<sequence length="368" mass="40472">MARAVLDFNRRTRRMRFAFSLTGGEIWITFKPNSVTSSPLESRVKYESWLFQSSDGDRKTIAPLINFDTIAGFLDSKCFFTSNDLDELMTTTSAVTPCVSNMSPANTTTMKSTSVTSLADTSTAITSNPNTSTTNTPVANMLPAHKFTAATSIANASCATEITPGANAFGAYTSGGNAFTANVLTANLSTMKLSTVNPFTTNQSTKNSFTTNSSTTDPSPANLPLTNPFTAHRFTANRFPTNSFPTNAFPTDPATTDPPTANEIKSLEQIARQYLIALETEDLALDKELHYLLNEVQQAETLKSQMMNSPTANALRENMEILQTIFQIKVLTISILPKCTKRSNYSLRHISTDWKRVFHHMSRRSFMP</sequence>